<comment type="caution">
    <text evidence="1">The sequence shown here is derived from an EMBL/GenBank/DDBJ whole genome shotgun (WGS) entry which is preliminary data.</text>
</comment>
<protein>
    <submittedName>
        <fullName evidence="1">Uncharacterized protein</fullName>
    </submittedName>
</protein>
<dbReference type="AlphaFoldDB" id="A0A4Y2SF80"/>
<organism evidence="1 2">
    <name type="scientific">Araneus ventricosus</name>
    <name type="common">Orbweaver spider</name>
    <name type="synonym">Epeira ventricosa</name>
    <dbReference type="NCBI Taxonomy" id="182803"/>
    <lineage>
        <taxon>Eukaryota</taxon>
        <taxon>Metazoa</taxon>
        <taxon>Ecdysozoa</taxon>
        <taxon>Arthropoda</taxon>
        <taxon>Chelicerata</taxon>
        <taxon>Arachnida</taxon>
        <taxon>Araneae</taxon>
        <taxon>Araneomorphae</taxon>
        <taxon>Entelegynae</taxon>
        <taxon>Araneoidea</taxon>
        <taxon>Araneidae</taxon>
        <taxon>Araneus</taxon>
    </lineage>
</organism>
<evidence type="ECO:0000313" key="2">
    <source>
        <dbReference type="Proteomes" id="UP000499080"/>
    </source>
</evidence>
<accession>A0A4Y2SF80</accession>
<dbReference type="Proteomes" id="UP000499080">
    <property type="component" value="Unassembled WGS sequence"/>
</dbReference>
<proteinExistence type="predicted"/>
<keyword evidence="2" id="KW-1185">Reference proteome</keyword>
<sequence length="102" mass="11257">MGTIIRGPQFSICCRGGRSFWSTVWPRLGQGVLDGISICRIPPSGCGGTSNMRMRISSEILLTCRKSKQSLASWWDIVMVVWLLRSTSEDGSYPCKREGVAS</sequence>
<evidence type="ECO:0000313" key="1">
    <source>
        <dbReference type="EMBL" id="GBN86912.1"/>
    </source>
</evidence>
<name>A0A4Y2SF80_ARAVE</name>
<dbReference type="EMBL" id="BGPR01021533">
    <property type="protein sequence ID" value="GBN86912.1"/>
    <property type="molecule type" value="Genomic_DNA"/>
</dbReference>
<reference evidence="1 2" key="1">
    <citation type="journal article" date="2019" name="Sci. Rep.">
        <title>Orb-weaving spider Araneus ventricosus genome elucidates the spidroin gene catalogue.</title>
        <authorList>
            <person name="Kono N."/>
            <person name="Nakamura H."/>
            <person name="Ohtoshi R."/>
            <person name="Moran D.A.P."/>
            <person name="Shinohara A."/>
            <person name="Yoshida Y."/>
            <person name="Fujiwara M."/>
            <person name="Mori M."/>
            <person name="Tomita M."/>
            <person name="Arakawa K."/>
        </authorList>
    </citation>
    <scope>NUCLEOTIDE SEQUENCE [LARGE SCALE GENOMIC DNA]</scope>
</reference>
<gene>
    <name evidence="1" type="ORF">AVEN_154415_1</name>
</gene>